<feature type="binding site" description="axial binding residue" evidence="6">
    <location>
        <position position="146"/>
    </location>
    <ligand>
        <name>heme c</name>
        <dbReference type="ChEBI" id="CHEBI:61717"/>
    </ligand>
    <ligandPart>
        <name>Fe</name>
        <dbReference type="ChEBI" id="CHEBI:18248"/>
    </ligandPart>
</feature>
<dbReference type="GO" id="GO:0005506">
    <property type="term" value="F:iron ion binding"/>
    <property type="evidence" value="ECO:0007669"/>
    <property type="project" value="InterPro"/>
</dbReference>
<dbReference type="PIRSF" id="PIRSF000027">
    <property type="entry name" value="Cytc_c_prime"/>
    <property type="match status" value="1"/>
</dbReference>
<organism evidence="9 10">
    <name type="scientific">Jannaschia donghaensis</name>
    <dbReference type="NCBI Taxonomy" id="420998"/>
    <lineage>
        <taxon>Bacteria</taxon>
        <taxon>Pseudomonadati</taxon>
        <taxon>Pseudomonadota</taxon>
        <taxon>Alphaproteobacteria</taxon>
        <taxon>Rhodobacterales</taxon>
        <taxon>Roseobacteraceae</taxon>
        <taxon>Jannaschia</taxon>
    </lineage>
</organism>
<evidence type="ECO:0000313" key="10">
    <source>
        <dbReference type="Proteomes" id="UP000049222"/>
    </source>
</evidence>
<evidence type="ECO:0000256" key="8">
    <source>
        <dbReference type="SAM" id="SignalP"/>
    </source>
</evidence>
<name>A0A0M6YL44_9RHOB</name>
<dbReference type="InterPro" id="IPR002321">
    <property type="entry name" value="Cyt_c_II"/>
</dbReference>
<evidence type="ECO:0000256" key="2">
    <source>
        <dbReference type="ARBA" id="ARBA00022617"/>
    </source>
</evidence>
<protein>
    <submittedName>
        <fullName evidence="9">Cytochrome c</fullName>
    </submittedName>
</protein>
<keyword evidence="8" id="KW-0732">Signal</keyword>
<feature type="binding site" description="covalent" evidence="7">
    <location>
        <position position="145"/>
    </location>
    <ligand>
        <name>heme c</name>
        <dbReference type="ChEBI" id="CHEBI:61717"/>
    </ligand>
</feature>
<dbReference type="AlphaFoldDB" id="A0A0M6YL44"/>
<feature type="chain" id="PRO_5005808157" evidence="8">
    <location>
        <begin position="23"/>
        <end position="153"/>
    </location>
</feature>
<evidence type="ECO:0000256" key="7">
    <source>
        <dbReference type="PIRSR" id="PIRSR000027-2"/>
    </source>
</evidence>
<reference evidence="9 10" key="1">
    <citation type="submission" date="2015-07" db="EMBL/GenBank/DDBJ databases">
        <authorList>
            <person name="Noorani M."/>
        </authorList>
    </citation>
    <scope>NUCLEOTIDE SEQUENCE [LARGE SCALE GENOMIC DNA]</scope>
    <source>
        <strain evidence="9 10">CECT 7802</strain>
    </source>
</reference>
<dbReference type="GO" id="GO:0020037">
    <property type="term" value="F:heme binding"/>
    <property type="evidence" value="ECO:0007669"/>
    <property type="project" value="InterPro"/>
</dbReference>
<evidence type="ECO:0000256" key="4">
    <source>
        <dbReference type="ARBA" id="ARBA00022982"/>
    </source>
</evidence>
<evidence type="ECO:0000256" key="5">
    <source>
        <dbReference type="ARBA" id="ARBA00023004"/>
    </source>
</evidence>
<dbReference type="InterPro" id="IPR012127">
    <property type="entry name" value="Cyt_c_prime"/>
</dbReference>
<dbReference type="EMBL" id="CXSU01000012">
    <property type="protein sequence ID" value="CTQ50614.1"/>
    <property type="molecule type" value="Genomic_DNA"/>
</dbReference>
<gene>
    <name evidence="9" type="primary">cycP</name>
    <name evidence="9" type="ORF">JDO7802_02639</name>
</gene>
<sequence>MHRPLTILALVGAFAATSVAFAEEHAQTPREVKARQGLMNVISLNLAVVGDMAKGETEYDAEAAEMAADSLMGVALVDQTGLWPDATLGTQSNRALGKIGEDRAGFLAIWDDFDAAAASLQAVAADGPEGLGAALGELGKTCKACHDDYRVSR</sequence>
<accession>A0A0M6YL44</accession>
<dbReference type="GO" id="GO:0022900">
    <property type="term" value="P:electron transport chain"/>
    <property type="evidence" value="ECO:0007669"/>
    <property type="project" value="InterPro"/>
</dbReference>
<keyword evidence="1" id="KW-0813">Transport</keyword>
<comment type="PTM">
    <text evidence="7">Binds 1 heme group per subunit.</text>
</comment>
<dbReference type="Proteomes" id="UP000049222">
    <property type="component" value="Unassembled WGS sequence"/>
</dbReference>
<dbReference type="SUPFAM" id="SSF47175">
    <property type="entry name" value="Cytochromes"/>
    <property type="match status" value="1"/>
</dbReference>
<keyword evidence="10" id="KW-1185">Reference proteome</keyword>
<evidence type="ECO:0000313" key="9">
    <source>
        <dbReference type="EMBL" id="CTQ50614.1"/>
    </source>
</evidence>
<keyword evidence="4" id="KW-0249">Electron transport</keyword>
<keyword evidence="5 6" id="KW-0408">Iron</keyword>
<dbReference type="InterPro" id="IPR010980">
    <property type="entry name" value="Cyt_c/b562"/>
</dbReference>
<dbReference type="PROSITE" id="PS51009">
    <property type="entry name" value="CYTCII"/>
    <property type="match status" value="1"/>
</dbReference>
<dbReference type="STRING" id="420998.JDO7802_02639"/>
<dbReference type="GO" id="GO:0042597">
    <property type="term" value="C:periplasmic space"/>
    <property type="evidence" value="ECO:0007669"/>
    <property type="project" value="InterPro"/>
</dbReference>
<feature type="signal peptide" evidence="8">
    <location>
        <begin position="1"/>
        <end position="22"/>
    </location>
</feature>
<dbReference type="GO" id="GO:0009055">
    <property type="term" value="F:electron transfer activity"/>
    <property type="evidence" value="ECO:0007669"/>
    <property type="project" value="InterPro"/>
</dbReference>
<evidence type="ECO:0000256" key="1">
    <source>
        <dbReference type="ARBA" id="ARBA00022448"/>
    </source>
</evidence>
<keyword evidence="2 7" id="KW-0349">Heme</keyword>
<evidence type="ECO:0000256" key="3">
    <source>
        <dbReference type="ARBA" id="ARBA00022723"/>
    </source>
</evidence>
<dbReference type="RefSeq" id="WP_055086259.1">
    <property type="nucleotide sequence ID" value="NZ_CXSU01000012.1"/>
</dbReference>
<evidence type="ECO:0000256" key="6">
    <source>
        <dbReference type="PIRSR" id="PIRSR000027-1"/>
    </source>
</evidence>
<dbReference type="Gene3D" id="1.20.120.10">
    <property type="entry name" value="Cytochrome c/b562"/>
    <property type="match status" value="1"/>
</dbReference>
<feature type="binding site" description="covalent" evidence="7">
    <location>
        <position position="142"/>
    </location>
    <ligand>
        <name>heme c</name>
        <dbReference type="ChEBI" id="CHEBI:61717"/>
    </ligand>
</feature>
<keyword evidence="3 6" id="KW-0479">Metal-binding</keyword>
<proteinExistence type="predicted"/>
<dbReference type="Pfam" id="PF01322">
    <property type="entry name" value="Cytochrom_C_2"/>
    <property type="match status" value="1"/>
</dbReference>
<dbReference type="PRINTS" id="PR00608">
    <property type="entry name" value="CYTCHROMECII"/>
</dbReference>
<dbReference type="InterPro" id="IPR015984">
    <property type="entry name" value="Cyt_c_prime_subgr"/>
</dbReference>